<dbReference type="Pfam" id="PF08378">
    <property type="entry name" value="NERD"/>
    <property type="match status" value="1"/>
</dbReference>
<feature type="domain" description="NERD" evidence="1">
    <location>
        <begin position="38"/>
        <end position="149"/>
    </location>
</feature>
<reference evidence="2 3" key="1">
    <citation type="submission" date="2019-07" db="EMBL/GenBank/DDBJ databases">
        <title>Whole genome shotgun sequence of Alkalibacterium kapii NBRC 103247.</title>
        <authorList>
            <person name="Hosoyama A."/>
            <person name="Uohara A."/>
            <person name="Ohji S."/>
            <person name="Ichikawa N."/>
        </authorList>
    </citation>
    <scope>NUCLEOTIDE SEQUENCE [LARGE SCALE GENOMIC DNA]</scope>
    <source>
        <strain evidence="2 3">NBRC 103247</strain>
    </source>
</reference>
<dbReference type="RefSeq" id="WP_146925011.1">
    <property type="nucleotide sequence ID" value="NZ_BJUY01000042.1"/>
</dbReference>
<dbReference type="OrthoDB" id="2136191at2"/>
<dbReference type="PROSITE" id="PS50965">
    <property type="entry name" value="NERD"/>
    <property type="match status" value="1"/>
</dbReference>
<keyword evidence="3" id="KW-1185">Reference proteome</keyword>
<comment type="caution">
    <text evidence="2">The sequence shown here is derived from an EMBL/GenBank/DDBJ whole genome shotgun (WGS) entry which is preliminary data.</text>
</comment>
<sequence>MNILKERTKSKLLSGLQALDKRMNLSLSDKNYLFNLEKGYAGEELFDSLVKKHLSMDCLVLNDLLLDSGGKSFQVDCVVITSNSLNIYEIKNYKGNYQFSAGHLSTLTGQEIVSPVLQIKRSNTLMKELIKDFGSELSVKSSIVFVHPSFSLYLAKPTDPFILPNQVERHLIELSQHNFSLTKKHRYMADKLLREHREEVPYQKHLPDYNLKTLNQNLYCPGCNSSSLILTKCYAKCRDCKYKTTKDELVMDHIKDYKLLFPDEKVTVRKIRQWCGNKIRPRKIRDILIDRFDKKGKTSNTYYV</sequence>
<evidence type="ECO:0000313" key="3">
    <source>
        <dbReference type="Proteomes" id="UP000321662"/>
    </source>
</evidence>
<evidence type="ECO:0000259" key="1">
    <source>
        <dbReference type="PROSITE" id="PS50965"/>
    </source>
</evidence>
<organism evidence="2 3">
    <name type="scientific">Alkalibacterium kapii</name>
    <dbReference type="NCBI Taxonomy" id="426704"/>
    <lineage>
        <taxon>Bacteria</taxon>
        <taxon>Bacillati</taxon>
        <taxon>Bacillota</taxon>
        <taxon>Bacilli</taxon>
        <taxon>Lactobacillales</taxon>
        <taxon>Carnobacteriaceae</taxon>
        <taxon>Alkalibacterium</taxon>
    </lineage>
</organism>
<accession>A0A511AVH5</accession>
<dbReference type="AlphaFoldDB" id="A0A511AVH5"/>
<evidence type="ECO:0000313" key="2">
    <source>
        <dbReference type="EMBL" id="GEK92208.1"/>
    </source>
</evidence>
<dbReference type="Proteomes" id="UP000321662">
    <property type="component" value="Unassembled WGS sequence"/>
</dbReference>
<proteinExistence type="predicted"/>
<name>A0A511AVH5_9LACT</name>
<protein>
    <recommendedName>
        <fullName evidence="1">NERD domain-containing protein</fullName>
    </recommendedName>
</protein>
<dbReference type="InterPro" id="IPR011528">
    <property type="entry name" value="NERD"/>
</dbReference>
<gene>
    <name evidence="2" type="ORF">AKA01nite_18300</name>
</gene>
<dbReference type="EMBL" id="BJUY01000042">
    <property type="protein sequence ID" value="GEK92208.1"/>
    <property type="molecule type" value="Genomic_DNA"/>
</dbReference>